<comment type="caution">
    <text evidence="3">The sequence shown here is derived from an EMBL/GenBank/DDBJ whole genome shotgun (WGS) entry which is preliminary data.</text>
</comment>
<evidence type="ECO:0000313" key="6">
    <source>
        <dbReference type="Proteomes" id="UP000266489"/>
    </source>
</evidence>
<dbReference type="AlphaFoldDB" id="A0A398D8C6"/>
<organism evidence="3 5">
    <name type="scientific">Candidatus Cryosericum odellii</name>
    <dbReference type="NCBI Taxonomy" id="2290917"/>
    <lineage>
        <taxon>Bacteria</taxon>
        <taxon>Pseudomonadati</taxon>
        <taxon>Caldisericota/Cryosericota group</taxon>
        <taxon>Candidatus Cryosericota</taxon>
        <taxon>Candidatus Cryosericia</taxon>
        <taxon>Candidatus Cryosericales</taxon>
        <taxon>Candidatus Cryosericaceae</taxon>
        <taxon>Candidatus Cryosericum</taxon>
    </lineage>
</organism>
<evidence type="ECO:0000313" key="4">
    <source>
        <dbReference type="EMBL" id="RIE09069.1"/>
    </source>
</evidence>
<evidence type="ECO:0000256" key="1">
    <source>
        <dbReference type="SAM" id="MobiDB-lite"/>
    </source>
</evidence>
<dbReference type="Pfam" id="PF03061">
    <property type="entry name" value="4HBT"/>
    <property type="match status" value="1"/>
</dbReference>
<dbReference type="InterPro" id="IPR052061">
    <property type="entry name" value="PTE-AB_protein"/>
</dbReference>
<feature type="region of interest" description="Disordered" evidence="1">
    <location>
        <begin position="139"/>
        <end position="221"/>
    </location>
</feature>
<feature type="domain" description="Thioesterase" evidence="2">
    <location>
        <begin position="45"/>
        <end position="98"/>
    </location>
</feature>
<evidence type="ECO:0000313" key="3">
    <source>
        <dbReference type="EMBL" id="RIE07384.1"/>
    </source>
</evidence>
<dbReference type="PANTHER" id="PTHR47260">
    <property type="entry name" value="UPF0644 PROTEIN PB2B4.06"/>
    <property type="match status" value="1"/>
</dbReference>
<reference evidence="5 6" key="1">
    <citation type="submission" date="2018-09" db="EMBL/GenBank/DDBJ databases">
        <title>Discovery and Ecogenomic Context for Candidatus Cryosericales, a Global Caldiserica Order Active in Thawing Permafrost.</title>
        <authorList>
            <person name="Martinez M.A."/>
            <person name="Woodcroft B.J."/>
            <person name="Ignacio Espinoza J.C."/>
            <person name="Zayed A."/>
            <person name="Singleton C.M."/>
            <person name="Boyd J."/>
            <person name="Li Y.-F."/>
            <person name="Purvine S."/>
            <person name="Maughan H."/>
            <person name="Hodgkins S.B."/>
            <person name="Anderson D."/>
            <person name="Sederholm M."/>
            <person name="Temperton B."/>
            <person name="Saleska S.R."/>
            <person name="Tyson G.W."/>
            <person name="Rich V.I."/>
        </authorList>
    </citation>
    <scope>NUCLEOTIDE SEQUENCE [LARGE SCALE GENOMIC DNA]</scope>
    <source>
        <strain evidence="4 6">SMC5</strain>
        <strain evidence="3 5">SMC6</strain>
    </source>
</reference>
<dbReference type="GO" id="GO:0016790">
    <property type="term" value="F:thiolester hydrolase activity"/>
    <property type="evidence" value="ECO:0007669"/>
    <property type="project" value="UniProtKB-ARBA"/>
</dbReference>
<dbReference type="EMBL" id="QXIT01000110">
    <property type="protein sequence ID" value="RIE07384.1"/>
    <property type="molecule type" value="Genomic_DNA"/>
</dbReference>
<feature type="compositionally biased region" description="Basic and acidic residues" evidence="1">
    <location>
        <begin position="171"/>
        <end position="183"/>
    </location>
</feature>
<evidence type="ECO:0000313" key="5">
    <source>
        <dbReference type="Proteomes" id="UP000266260"/>
    </source>
</evidence>
<dbReference type="InterPro" id="IPR029069">
    <property type="entry name" value="HotDog_dom_sf"/>
</dbReference>
<protein>
    <submittedName>
        <fullName evidence="3">PaaI family thioesterase</fullName>
    </submittedName>
</protein>
<keyword evidence="5" id="KW-1185">Reference proteome</keyword>
<feature type="compositionally biased region" description="Basic and acidic residues" evidence="1">
    <location>
        <begin position="139"/>
        <end position="154"/>
    </location>
</feature>
<dbReference type="OrthoDB" id="9792301at2"/>
<dbReference type="Proteomes" id="UP000266489">
    <property type="component" value="Unassembled WGS sequence"/>
</dbReference>
<dbReference type="Proteomes" id="UP000266260">
    <property type="component" value="Unassembled WGS sequence"/>
</dbReference>
<dbReference type="CDD" id="cd03443">
    <property type="entry name" value="PaaI_thioesterase"/>
    <property type="match status" value="1"/>
</dbReference>
<evidence type="ECO:0000259" key="2">
    <source>
        <dbReference type="Pfam" id="PF03061"/>
    </source>
</evidence>
<dbReference type="PANTHER" id="PTHR47260:SF1">
    <property type="entry name" value="UPF0644 PROTEIN PB2B4.06"/>
    <property type="match status" value="1"/>
</dbReference>
<sequence length="221" mass="23463">MNTRIDSCFVCSPDNPAGLHLHFDVGDGTSAAEFLLDPAFDGYRGVTHGGIQAAILDDAMANIFFDVGLPVFTVDIHVRYHRPMYSDRKYRVEARLAEDRGSRIKATEACIKDLATGEVVTEATATFLIGRSLLENVRSKTADEHQQKESHTEIESDAGAAEEVSGPQAHSAEHADSGHHAGSDSDPVAVAGIALPQEGSGSAGGGQQVRCAGDKHGHDQT</sequence>
<dbReference type="InterPro" id="IPR006683">
    <property type="entry name" value="Thioestr_dom"/>
</dbReference>
<dbReference type="EMBL" id="QXIU01000180">
    <property type="protein sequence ID" value="RIE09069.1"/>
    <property type="molecule type" value="Genomic_DNA"/>
</dbReference>
<accession>A0A398D6I0</accession>
<feature type="compositionally biased region" description="Basic and acidic residues" evidence="1">
    <location>
        <begin position="212"/>
        <end position="221"/>
    </location>
</feature>
<dbReference type="RefSeq" id="WP_119120175.1">
    <property type="nucleotide sequence ID" value="NZ_QXIT01000110.1"/>
</dbReference>
<dbReference type="Gene3D" id="3.10.129.10">
    <property type="entry name" value="Hotdog Thioesterase"/>
    <property type="match status" value="1"/>
</dbReference>
<dbReference type="SUPFAM" id="SSF54637">
    <property type="entry name" value="Thioesterase/thiol ester dehydrase-isomerase"/>
    <property type="match status" value="1"/>
</dbReference>
<accession>A0A398D8C6</accession>
<gene>
    <name evidence="4" type="ORF">SMC5_07285</name>
    <name evidence="3" type="ORF">SMC6_06515</name>
</gene>
<proteinExistence type="predicted"/>
<name>A0A398D8C6_9BACT</name>